<keyword evidence="7 8" id="KW-0472">Membrane</keyword>
<dbReference type="GO" id="GO:0005886">
    <property type="term" value="C:plasma membrane"/>
    <property type="evidence" value="ECO:0007669"/>
    <property type="project" value="UniProtKB-SubCell"/>
</dbReference>
<dbReference type="AlphaFoldDB" id="A0A1J4TZF5"/>
<evidence type="ECO:0000256" key="8">
    <source>
        <dbReference type="SAM" id="Phobius"/>
    </source>
</evidence>
<dbReference type="SUPFAM" id="SSF143865">
    <property type="entry name" value="CorA soluble domain-like"/>
    <property type="match status" value="1"/>
</dbReference>
<dbReference type="InterPro" id="IPR045863">
    <property type="entry name" value="CorA_TM1_TM2"/>
</dbReference>
<dbReference type="PANTHER" id="PTHR46494">
    <property type="entry name" value="CORA FAMILY METAL ION TRANSPORTER (EUROFUNG)"/>
    <property type="match status" value="1"/>
</dbReference>
<dbReference type="GO" id="GO:0015087">
    <property type="term" value="F:cobalt ion transmembrane transporter activity"/>
    <property type="evidence" value="ECO:0007669"/>
    <property type="project" value="TreeGrafter"/>
</dbReference>
<dbReference type="PANTHER" id="PTHR46494:SF1">
    <property type="entry name" value="CORA FAMILY METAL ION TRANSPORTER (EUROFUNG)"/>
    <property type="match status" value="1"/>
</dbReference>
<evidence type="ECO:0000256" key="4">
    <source>
        <dbReference type="ARBA" id="ARBA00022475"/>
    </source>
</evidence>
<feature type="transmembrane region" description="Helical" evidence="8">
    <location>
        <begin position="367"/>
        <end position="385"/>
    </location>
</feature>
<gene>
    <name evidence="9" type="ORF">AUJ29_02875</name>
</gene>
<organism evidence="9 10">
    <name type="scientific">Candidatus Kuenenbacteria bacterium CG1_02_38_13</name>
    <dbReference type="NCBI Taxonomy" id="1805235"/>
    <lineage>
        <taxon>Bacteria</taxon>
        <taxon>Candidatus Kueneniibacteriota</taxon>
    </lineage>
</organism>
<evidence type="ECO:0000256" key="3">
    <source>
        <dbReference type="ARBA" id="ARBA00022448"/>
    </source>
</evidence>
<evidence type="ECO:0000256" key="6">
    <source>
        <dbReference type="ARBA" id="ARBA00022989"/>
    </source>
</evidence>
<dbReference type="Proteomes" id="UP000182465">
    <property type="component" value="Unassembled WGS sequence"/>
</dbReference>
<dbReference type="GO" id="GO:0015095">
    <property type="term" value="F:magnesium ion transmembrane transporter activity"/>
    <property type="evidence" value="ECO:0007669"/>
    <property type="project" value="TreeGrafter"/>
</dbReference>
<reference evidence="9 10" key="1">
    <citation type="journal article" date="2016" name="Environ. Microbiol.">
        <title>Genomic resolution of a cold subsurface aquifer community provides metabolic insights for novel microbes adapted to high CO concentrations.</title>
        <authorList>
            <person name="Probst A.J."/>
            <person name="Castelle C.J."/>
            <person name="Singh A."/>
            <person name="Brown C.T."/>
            <person name="Anantharaman K."/>
            <person name="Sharon I."/>
            <person name="Hug L.A."/>
            <person name="Burstein D."/>
            <person name="Emerson J.B."/>
            <person name="Thomas B.C."/>
            <person name="Banfield J.F."/>
        </authorList>
    </citation>
    <scope>NUCLEOTIDE SEQUENCE [LARGE SCALE GENOMIC DNA]</scope>
    <source>
        <strain evidence="9">CG1_02_38_13</strain>
    </source>
</reference>
<evidence type="ECO:0000256" key="7">
    <source>
        <dbReference type="ARBA" id="ARBA00023136"/>
    </source>
</evidence>
<sequence length="391" mass="46245">MNSGAGFNDFIPNYFNRFIKSSFSKFKYPKILLNVHFQIIFKELNLLKNFLIFWQKLYLQRPNRTMLLSKKCDIIILWINKSPMHNIREIKTNKFRWLDIINANRDNLRYLKEKFNFNSVDLNECLPGLQRPKIHSDSKYIFIVLQYPLYDLETNIVTATEVDFFIGKNFLITVHTGELQPLLDIVKMYEIDQLAKAKLDKETISSLTYKINNNLYNYCYPLLNDIDNDISNAEKSILTQNENNVINTILTIKRNIVDFQRIMQSHSRIWQKFIVSCEQHGHAMKSDNNFNSMIDYSHDIWDYLKNYKDTINALHETQGSIISLKINEIIKTLTIFSVIVFPLTLLAAIFGMNTMNSMPFKTSRYDFWYIIAIMLTGVLTMFGFFKKKKWL</sequence>
<dbReference type="EMBL" id="MNVB01000062">
    <property type="protein sequence ID" value="OIO16411.1"/>
    <property type="molecule type" value="Genomic_DNA"/>
</dbReference>
<feature type="transmembrane region" description="Helical" evidence="8">
    <location>
        <begin position="333"/>
        <end position="355"/>
    </location>
</feature>
<keyword evidence="5 8" id="KW-0812">Transmembrane</keyword>
<dbReference type="Gene3D" id="3.30.460.20">
    <property type="entry name" value="CorA soluble domain-like"/>
    <property type="match status" value="1"/>
</dbReference>
<dbReference type="Pfam" id="PF01544">
    <property type="entry name" value="CorA"/>
    <property type="match status" value="1"/>
</dbReference>
<comment type="caution">
    <text evidence="9">The sequence shown here is derived from an EMBL/GenBank/DDBJ whole genome shotgun (WGS) entry which is preliminary data.</text>
</comment>
<evidence type="ECO:0000313" key="10">
    <source>
        <dbReference type="Proteomes" id="UP000182465"/>
    </source>
</evidence>
<protein>
    <recommendedName>
        <fullName evidence="11">Magnesium transport protein CorA</fullName>
    </recommendedName>
</protein>
<evidence type="ECO:0000256" key="5">
    <source>
        <dbReference type="ARBA" id="ARBA00022692"/>
    </source>
</evidence>
<dbReference type="GO" id="GO:0050897">
    <property type="term" value="F:cobalt ion binding"/>
    <property type="evidence" value="ECO:0007669"/>
    <property type="project" value="TreeGrafter"/>
</dbReference>
<keyword evidence="3" id="KW-0813">Transport</keyword>
<dbReference type="SUPFAM" id="SSF144083">
    <property type="entry name" value="Magnesium transport protein CorA, transmembrane region"/>
    <property type="match status" value="1"/>
</dbReference>
<dbReference type="CDD" id="cd12822">
    <property type="entry name" value="TmCorA-like"/>
    <property type="match status" value="1"/>
</dbReference>
<dbReference type="InterPro" id="IPR002523">
    <property type="entry name" value="MgTranspt_CorA/ZnTranspt_ZntB"/>
</dbReference>
<proteinExistence type="inferred from homology"/>
<name>A0A1J4TZF5_9BACT</name>
<comment type="similarity">
    <text evidence="2">Belongs to the CorA metal ion transporter (MIT) (TC 1.A.35) family.</text>
</comment>
<dbReference type="GO" id="GO:0000287">
    <property type="term" value="F:magnesium ion binding"/>
    <property type="evidence" value="ECO:0007669"/>
    <property type="project" value="TreeGrafter"/>
</dbReference>
<evidence type="ECO:0000313" key="9">
    <source>
        <dbReference type="EMBL" id="OIO16411.1"/>
    </source>
</evidence>
<evidence type="ECO:0000256" key="1">
    <source>
        <dbReference type="ARBA" id="ARBA00004651"/>
    </source>
</evidence>
<comment type="subcellular location">
    <subcellularLocation>
        <location evidence="1">Cell membrane</location>
        <topology evidence="1">Multi-pass membrane protein</topology>
    </subcellularLocation>
</comment>
<keyword evidence="6 8" id="KW-1133">Transmembrane helix</keyword>
<evidence type="ECO:0008006" key="11">
    <source>
        <dbReference type="Google" id="ProtNLM"/>
    </source>
</evidence>
<keyword evidence="4" id="KW-1003">Cell membrane</keyword>
<evidence type="ECO:0000256" key="2">
    <source>
        <dbReference type="ARBA" id="ARBA00009765"/>
    </source>
</evidence>
<accession>A0A1J4TZF5</accession>
<dbReference type="Gene3D" id="1.20.58.340">
    <property type="entry name" value="Magnesium transport protein CorA, transmembrane region"/>
    <property type="match status" value="2"/>
</dbReference>
<dbReference type="InterPro" id="IPR045861">
    <property type="entry name" value="CorA_cytoplasmic_dom"/>
</dbReference>